<accession>A0A1J4PRY5</accession>
<organism evidence="3 4">
    <name type="scientific">Streptomyces malaysiense</name>
    <dbReference type="NCBI Taxonomy" id="1428626"/>
    <lineage>
        <taxon>Bacteria</taxon>
        <taxon>Bacillati</taxon>
        <taxon>Actinomycetota</taxon>
        <taxon>Actinomycetes</taxon>
        <taxon>Kitasatosporales</taxon>
        <taxon>Streptomycetaceae</taxon>
        <taxon>Streptomyces</taxon>
    </lineage>
</organism>
<feature type="compositionally biased region" description="Basic residues" evidence="1">
    <location>
        <begin position="91"/>
        <end position="101"/>
    </location>
</feature>
<feature type="signal peptide" evidence="2">
    <location>
        <begin position="1"/>
        <end position="30"/>
    </location>
</feature>
<gene>
    <name evidence="3" type="ORF">VT52_034495</name>
</gene>
<evidence type="ECO:0008006" key="5">
    <source>
        <dbReference type="Google" id="ProtNLM"/>
    </source>
</evidence>
<comment type="caution">
    <text evidence="3">The sequence shown here is derived from an EMBL/GenBank/DDBJ whole genome shotgun (WGS) entry which is preliminary data.</text>
</comment>
<dbReference type="Proteomes" id="UP000034838">
    <property type="component" value="Unassembled WGS sequence"/>
</dbReference>
<reference evidence="3" key="1">
    <citation type="submission" date="2016-10" db="EMBL/GenBank/DDBJ databases">
        <title>Genome sequence of Streptomyces malaysiense MUSC 136.</title>
        <authorList>
            <person name="Lee L.-H."/>
            <person name="Ser H.-L."/>
        </authorList>
    </citation>
    <scope>NUCLEOTIDE SEQUENCE [LARGE SCALE GENOMIC DNA]</scope>
    <source>
        <strain evidence="3">MUSC 136</strain>
    </source>
</reference>
<dbReference type="AlphaFoldDB" id="A0A1J4PRY5"/>
<keyword evidence="2" id="KW-0732">Signal</keyword>
<evidence type="ECO:0000256" key="2">
    <source>
        <dbReference type="SAM" id="SignalP"/>
    </source>
</evidence>
<feature type="chain" id="PRO_5009631770" description="DUF3817 domain-containing protein" evidence="2">
    <location>
        <begin position="31"/>
        <end position="101"/>
    </location>
</feature>
<sequence>MTTRKPLRISATIELITLAALLTNMATANAHAVAAMTGPVHGFAWLYGVIATWRDARSSGQRILLSAIPGIGGMLALRSLDRGDTEDHGPHQRARTSRPSP</sequence>
<dbReference type="EMBL" id="LBDA02000156">
    <property type="protein sequence ID" value="OIK23084.1"/>
    <property type="molecule type" value="Genomic_DNA"/>
</dbReference>
<feature type="compositionally biased region" description="Basic and acidic residues" evidence="1">
    <location>
        <begin position="80"/>
        <end position="90"/>
    </location>
</feature>
<protein>
    <recommendedName>
        <fullName evidence="5">DUF3817 domain-containing protein</fullName>
    </recommendedName>
</protein>
<evidence type="ECO:0000313" key="4">
    <source>
        <dbReference type="Proteomes" id="UP000034838"/>
    </source>
</evidence>
<evidence type="ECO:0000256" key="1">
    <source>
        <dbReference type="SAM" id="MobiDB-lite"/>
    </source>
</evidence>
<proteinExistence type="predicted"/>
<keyword evidence="4" id="KW-1185">Reference proteome</keyword>
<feature type="region of interest" description="Disordered" evidence="1">
    <location>
        <begin position="80"/>
        <end position="101"/>
    </location>
</feature>
<dbReference type="RefSeq" id="WP_046426438.1">
    <property type="nucleotide sequence ID" value="NZ_LBDA02000156.1"/>
</dbReference>
<evidence type="ECO:0000313" key="3">
    <source>
        <dbReference type="EMBL" id="OIK23084.1"/>
    </source>
</evidence>
<name>A0A1J4PRY5_9ACTN</name>